<evidence type="ECO:0008006" key="4">
    <source>
        <dbReference type="Google" id="ProtNLM"/>
    </source>
</evidence>
<dbReference type="RefSeq" id="WP_264511141.1">
    <property type="nucleotide sequence ID" value="NZ_JAPDDR010000002.1"/>
</dbReference>
<reference evidence="2" key="1">
    <citation type="submission" date="2022-10" db="EMBL/GenBank/DDBJ databases">
        <title>Luteolibacter sp. GHJ8, whole genome shotgun sequencing project.</title>
        <authorList>
            <person name="Zhao G."/>
            <person name="Shen L."/>
        </authorList>
    </citation>
    <scope>NUCLEOTIDE SEQUENCE</scope>
    <source>
        <strain evidence="2">GHJ8</strain>
    </source>
</reference>
<comment type="caution">
    <text evidence="2">The sequence shown here is derived from an EMBL/GenBank/DDBJ whole genome shotgun (WGS) entry which is preliminary data.</text>
</comment>
<feature type="chain" id="PRO_5045878703" description="DUF4124 domain-containing protein" evidence="1">
    <location>
        <begin position="19"/>
        <end position="106"/>
    </location>
</feature>
<evidence type="ECO:0000313" key="3">
    <source>
        <dbReference type="Proteomes" id="UP001165653"/>
    </source>
</evidence>
<proteinExistence type="predicted"/>
<protein>
    <recommendedName>
        <fullName evidence="4">DUF4124 domain-containing protein</fullName>
    </recommendedName>
</protein>
<accession>A0ABT3G038</accession>
<gene>
    <name evidence="2" type="ORF">OJ996_03325</name>
</gene>
<dbReference type="EMBL" id="JAPDDR010000002">
    <property type="protein sequence ID" value="MCW1912590.1"/>
    <property type="molecule type" value="Genomic_DNA"/>
</dbReference>
<evidence type="ECO:0000256" key="1">
    <source>
        <dbReference type="SAM" id="SignalP"/>
    </source>
</evidence>
<feature type="signal peptide" evidence="1">
    <location>
        <begin position="1"/>
        <end position="18"/>
    </location>
</feature>
<dbReference type="Proteomes" id="UP001165653">
    <property type="component" value="Unassembled WGS sequence"/>
</dbReference>
<organism evidence="2 3">
    <name type="scientific">Luteolibacter rhizosphaerae</name>
    <dbReference type="NCBI Taxonomy" id="2989719"/>
    <lineage>
        <taxon>Bacteria</taxon>
        <taxon>Pseudomonadati</taxon>
        <taxon>Verrucomicrobiota</taxon>
        <taxon>Verrucomicrobiia</taxon>
        <taxon>Verrucomicrobiales</taxon>
        <taxon>Verrucomicrobiaceae</taxon>
        <taxon>Luteolibacter</taxon>
    </lineage>
</organism>
<sequence length="106" mass="11958">MKAGILFFAAITSLPAAAAEKTVWYDSKGNVALVEKESSKIPEPFIPQWVAREERRDRALKGSPGPRRSRGWSSTWSSAYPTYGSACYRQAYPRCHRPAGWRVIIR</sequence>
<name>A0ABT3G038_9BACT</name>
<evidence type="ECO:0000313" key="2">
    <source>
        <dbReference type="EMBL" id="MCW1912590.1"/>
    </source>
</evidence>
<keyword evidence="1" id="KW-0732">Signal</keyword>
<keyword evidence="3" id="KW-1185">Reference proteome</keyword>